<sequence length="159" mass="18337">DCPVPLEQQPIQQYEELQNSCFSGWAKLELPKYLRNLGWVWLIGSLLVSPVAASSFTPSKYWGEFLLSSVIGGEILLGLLLLRLYLGWFYVRNRLYQETIVYEESGWYDGQSWTKTSEILTRDRLIATYEIQPILQRLQQTGLWLAMFLIVGMGILIAI</sequence>
<organism evidence="2 3">
    <name type="scientific">Merismopedia glauca CCAP 1448/3</name>
    <dbReference type="NCBI Taxonomy" id="1296344"/>
    <lineage>
        <taxon>Bacteria</taxon>
        <taxon>Bacillati</taxon>
        <taxon>Cyanobacteriota</taxon>
        <taxon>Cyanophyceae</taxon>
        <taxon>Synechococcales</taxon>
        <taxon>Merismopediaceae</taxon>
        <taxon>Merismopedia</taxon>
    </lineage>
</organism>
<comment type="caution">
    <text evidence="2">The sequence shown here is derived from an EMBL/GenBank/DDBJ whole genome shotgun (WGS) entry which is preliminary data.</text>
</comment>
<keyword evidence="1" id="KW-0472">Membrane</keyword>
<name>A0A2T1BYC8_9CYAN</name>
<dbReference type="Pfam" id="PF06799">
    <property type="entry name" value="CGLD27-like"/>
    <property type="match status" value="1"/>
</dbReference>
<dbReference type="OrthoDB" id="462081at2"/>
<dbReference type="PANTHER" id="PTHR34214:SF3">
    <property type="entry name" value="PROTEIN CONSERVED IN THE GREEN LINEAGE AND DIATOMS 27, CHLOROPLASTIC"/>
    <property type="match status" value="1"/>
</dbReference>
<accession>A0A2T1BYC8</accession>
<dbReference type="InterPro" id="IPR009631">
    <property type="entry name" value="CGLD27-like"/>
</dbReference>
<dbReference type="PANTHER" id="PTHR34214">
    <property type="match status" value="1"/>
</dbReference>
<evidence type="ECO:0000313" key="3">
    <source>
        <dbReference type="Proteomes" id="UP000238762"/>
    </source>
</evidence>
<keyword evidence="1" id="KW-1133">Transmembrane helix</keyword>
<feature type="transmembrane region" description="Helical" evidence="1">
    <location>
        <begin position="141"/>
        <end position="158"/>
    </location>
</feature>
<feature type="non-terminal residue" evidence="2">
    <location>
        <position position="1"/>
    </location>
</feature>
<feature type="transmembrane region" description="Helical" evidence="1">
    <location>
        <begin position="65"/>
        <end position="86"/>
    </location>
</feature>
<keyword evidence="1" id="KW-0812">Transmembrane</keyword>
<evidence type="ECO:0000313" key="2">
    <source>
        <dbReference type="EMBL" id="PSB00927.1"/>
    </source>
</evidence>
<dbReference type="RefSeq" id="WP_106291060.1">
    <property type="nucleotide sequence ID" value="NZ_CAWNTC010000185.1"/>
</dbReference>
<feature type="transmembrane region" description="Helical" evidence="1">
    <location>
        <begin position="33"/>
        <end position="53"/>
    </location>
</feature>
<protein>
    <submittedName>
        <fullName evidence="2">DUF1230 domain-containing protein</fullName>
    </submittedName>
</protein>
<dbReference type="EMBL" id="PVWJ01000147">
    <property type="protein sequence ID" value="PSB00927.1"/>
    <property type="molecule type" value="Genomic_DNA"/>
</dbReference>
<dbReference type="Proteomes" id="UP000238762">
    <property type="component" value="Unassembled WGS sequence"/>
</dbReference>
<gene>
    <name evidence="2" type="ORF">C7B64_21030</name>
</gene>
<reference evidence="2 3" key="2">
    <citation type="submission" date="2018-03" db="EMBL/GenBank/DDBJ databases">
        <title>The ancient ancestry and fast evolution of plastids.</title>
        <authorList>
            <person name="Moore K.R."/>
            <person name="Magnabosco C."/>
            <person name="Momper L."/>
            <person name="Gold D.A."/>
            <person name="Bosak T."/>
            <person name="Fournier G.P."/>
        </authorList>
    </citation>
    <scope>NUCLEOTIDE SEQUENCE [LARGE SCALE GENOMIC DNA]</scope>
    <source>
        <strain evidence="2 3">CCAP 1448/3</strain>
    </source>
</reference>
<keyword evidence="3" id="KW-1185">Reference proteome</keyword>
<dbReference type="AlphaFoldDB" id="A0A2T1BYC8"/>
<evidence type="ECO:0000256" key="1">
    <source>
        <dbReference type="SAM" id="Phobius"/>
    </source>
</evidence>
<reference evidence="2 3" key="1">
    <citation type="submission" date="2018-02" db="EMBL/GenBank/DDBJ databases">
        <authorList>
            <person name="Cohen D.B."/>
            <person name="Kent A.D."/>
        </authorList>
    </citation>
    <scope>NUCLEOTIDE SEQUENCE [LARGE SCALE GENOMIC DNA]</scope>
    <source>
        <strain evidence="2 3">CCAP 1448/3</strain>
    </source>
</reference>
<proteinExistence type="predicted"/>